<evidence type="ECO:0000313" key="2">
    <source>
        <dbReference type="Proteomes" id="UP001163321"/>
    </source>
</evidence>
<gene>
    <name evidence="1" type="ORF">PsorP6_013068</name>
</gene>
<dbReference type="Proteomes" id="UP001163321">
    <property type="component" value="Chromosome 13"/>
</dbReference>
<protein>
    <submittedName>
        <fullName evidence="1">Uncharacterized protein</fullName>
    </submittedName>
</protein>
<comment type="caution">
    <text evidence="1">The sequence shown here is derived from an EMBL/GenBank/DDBJ whole genome shotgun (WGS) entry which is preliminary data.</text>
</comment>
<evidence type="ECO:0000313" key="1">
    <source>
        <dbReference type="EMBL" id="KAI9917768.1"/>
    </source>
</evidence>
<keyword evidence="2" id="KW-1185">Reference proteome</keyword>
<organism evidence="1 2">
    <name type="scientific">Peronosclerospora sorghi</name>
    <dbReference type="NCBI Taxonomy" id="230839"/>
    <lineage>
        <taxon>Eukaryota</taxon>
        <taxon>Sar</taxon>
        <taxon>Stramenopiles</taxon>
        <taxon>Oomycota</taxon>
        <taxon>Peronosporomycetes</taxon>
        <taxon>Peronosporales</taxon>
        <taxon>Peronosporaceae</taxon>
        <taxon>Peronosclerospora</taxon>
    </lineage>
</organism>
<accession>A0ACC0WG00</accession>
<proteinExistence type="predicted"/>
<dbReference type="EMBL" id="CM047592">
    <property type="protein sequence ID" value="KAI9917768.1"/>
    <property type="molecule type" value="Genomic_DNA"/>
</dbReference>
<sequence>MLDARAAPQLRSKSVTHGAALAFEDLGIERTKKGTEATRPSRGEAEEPVVLDHRMTMRSLQHLDYVLSVGEQEIVDELHRDTEDYGDFLSEAGRSSHASSVAVMDDNYYMCETPTRDV</sequence>
<reference evidence="1 2" key="1">
    <citation type="journal article" date="2022" name="bioRxiv">
        <title>The genome of the oomycete Peronosclerospora sorghi, a cosmopolitan pathogen of maize and sorghum, is inflated with dispersed pseudogenes.</title>
        <authorList>
            <person name="Fletcher K."/>
            <person name="Martin F."/>
            <person name="Isakeit T."/>
            <person name="Cavanaugh K."/>
            <person name="Magill C."/>
            <person name="Michelmore R."/>
        </authorList>
    </citation>
    <scope>NUCLEOTIDE SEQUENCE [LARGE SCALE GENOMIC DNA]</scope>
    <source>
        <strain evidence="1">P6</strain>
    </source>
</reference>
<name>A0ACC0WG00_9STRA</name>